<dbReference type="Proteomes" id="UP001218638">
    <property type="component" value="Chromosome"/>
</dbReference>
<evidence type="ECO:0000313" key="4">
    <source>
        <dbReference type="Proteomes" id="UP001218638"/>
    </source>
</evidence>
<dbReference type="InterPro" id="IPR013429">
    <property type="entry name" value="Regulatory_FmdB_Zinc_ribbon"/>
</dbReference>
<protein>
    <submittedName>
        <fullName evidence="3">Zinc ribbon domain-containing protein</fullName>
    </submittedName>
</protein>
<keyword evidence="4" id="KW-1185">Reference proteome</keyword>
<proteinExistence type="predicted"/>
<dbReference type="NCBIfam" id="TIGR02605">
    <property type="entry name" value="CxxC_CxxC_SSSS"/>
    <property type="match status" value="1"/>
</dbReference>
<organism evidence="3 4">
    <name type="scientific">Synoicihabitans lomoniglobus</name>
    <dbReference type="NCBI Taxonomy" id="2909285"/>
    <lineage>
        <taxon>Bacteria</taxon>
        <taxon>Pseudomonadati</taxon>
        <taxon>Verrucomicrobiota</taxon>
        <taxon>Opitutia</taxon>
        <taxon>Opitutales</taxon>
        <taxon>Opitutaceae</taxon>
        <taxon>Synoicihabitans</taxon>
    </lineage>
</organism>
<accession>A0AAF0I213</accession>
<dbReference type="EMBL" id="CP119075">
    <property type="protein sequence ID" value="WED66192.1"/>
    <property type="molecule type" value="Genomic_DNA"/>
</dbReference>
<evidence type="ECO:0000256" key="1">
    <source>
        <dbReference type="SAM" id="MobiDB-lite"/>
    </source>
</evidence>
<feature type="domain" description="Putative regulatory protein FmdB zinc ribbon" evidence="2">
    <location>
        <begin position="1"/>
        <end position="42"/>
    </location>
</feature>
<dbReference type="AlphaFoldDB" id="A0AAF0I213"/>
<sequence>MPNYDYACPKCGHEWEVFQSMKDDPIKTCPSCKKRSAKRLVGGGAGLIFKGSGFYITDYKNKSGGDSAKPAAPSAPAAAKKSAD</sequence>
<dbReference type="PANTHER" id="PTHR34404">
    <property type="entry name" value="REGULATORY PROTEIN, FMDB FAMILY"/>
    <property type="match status" value="1"/>
</dbReference>
<dbReference type="RefSeq" id="WP_330928448.1">
    <property type="nucleotide sequence ID" value="NZ_CP119075.1"/>
</dbReference>
<feature type="compositionally biased region" description="Low complexity" evidence="1">
    <location>
        <begin position="67"/>
        <end position="84"/>
    </location>
</feature>
<gene>
    <name evidence="3" type="ORF">PXH66_04945</name>
</gene>
<feature type="region of interest" description="Disordered" evidence="1">
    <location>
        <begin position="63"/>
        <end position="84"/>
    </location>
</feature>
<reference evidence="3" key="1">
    <citation type="submission" date="2023-03" db="EMBL/GenBank/DDBJ databases">
        <title>Lomoglobus Profundus gen. nov., sp. nov., a novel member of the phylum Verrucomicrobia, isolated from deep-marine sediment of South China Sea.</title>
        <authorList>
            <person name="Ahmad T."/>
            <person name="Ishaq S.E."/>
            <person name="Wang F."/>
        </authorList>
    </citation>
    <scope>NUCLEOTIDE SEQUENCE</scope>
    <source>
        <strain evidence="3">LMO-M01</strain>
    </source>
</reference>
<evidence type="ECO:0000313" key="3">
    <source>
        <dbReference type="EMBL" id="WED66192.1"/>
    </source>
</evidence>
<evidence type="ECO:0000259" key="2">
    <source>
        <dbReference type="SMART" id="SM00834"/>
    </source>
</evidence>
<dbReference type="KEGG" id="slom:PXH66_04945"/>
<dbReference type="SMART" id="SM00834">
    <property type="entry name" value="CxxC_CXXC_SSSS"/>
    <property type="match status" value="1"/>
</dbReference>
<dbReference type="Pfam" id="PF09723">
    <property type="entry name" value="Zn_ribbon_8"/>
    <property type="match status" value="1"/>
</dbReference>
<name>A0AAF0I213_9BACT</name>
<dbReference type="PANTHER" id="PTHR34404:SF2">
    <property type="entry name" value="CONSERVED SERINE RICH PROTEIN"/>
    <property type="match status" value="1"/>
</dbReference>